<evidence type="ECO:0000313" key="1">
    <source>
        <dbReference type="EMBL" id="PKR81283.1"/>
    </source>
</evidence>
<gene>
    <name evidence="1" type="ORF">CW751_05540</name>
</gene>
<protein>
    <recommendedName>
        <fullName evidence="3">Addiction module protein</fullName>
    </recommendedName>
</protein>
<dbReference type="OrthoDB" id="1122071at2"/>
<evidence type="ECO:0000313" key="2">
    <source>
        <dbReference type="Proteomes" id="UP000236654"/>
    </source>
</evidence>
<organism evidence="1 2">
    <name type="scientific">Brumimicrobium salinarum</name>
    <dbReference type="NCBI Taxonomy" id="2058658"/>
    <lineage>
        <taxon>Bacteria</taxon>
        <taxon>Pseudomonadati</taxon>
        <taxon>Bacteroidota</taxon>
        <taxon>Flavobacteriia</taxon>
        <taxon>Flavobacteriales</taxon>
        <taxon>Crocinitomicaceae</taxon>
        <taxon>Brumimicrobium</taxon>
    </lineage>
</organism>
<dbReference type="EMBL" id="PJNI01000004">
    <property type="protein sequence ID" value="PKR81283.1"/>
    <property type="molecule type" value="Genomic_DNA"/>
</dbReference>
<name>A0A2I0R3Y1_9FLAO</name>
<dbReference type="RefSeq" id="WP_101334009.1">
    <property type="nucleotide sequence ID" value="NZ_PJNI01000004.1"/>
</dbReference>
<proteinExistence type="predicted"/>
<dbReference type="AlphaFoldDB" id="A0A2I0R3Y1"/>
<keyword evidence="2" id="KW-1185">Reference proteome</keyword>
<accession>A0A2I0R3Y1</accession>
<comment type="caution">
    <text evidence="1">The sequence shown here is derived from an EMBL/GenBank/DDBJ whole genome shotgun (WGS) entry which is preliminary data.</text>
</comment>
<evidence type="ECO:0008006" key="3">
    <source>
        <dbReference type="Google" id="ProtNLM"/>
    </source>
</evidence>
<dbReference type="Proteomes" id="UP000236654">
    <property type="component" value="Unassembled WGS sequence"/>
</dbReference>
<sequence length="77" mass="8943">MEMNIQNEKIELIQWLTTLEDSALIQKIIELRHSETKDWAKEISDSEKKSIELGLSDADNGRLKPNSEAKKIYGKWL</sequence>
<reference evidence="1 2" key="1">
    <citation type="submission" date="2017-12" db="EMBL/GenBank/DDBJ databases">
        <title>The draft genome sequence of Brumimicrobium saltpan LHR20.</title>
        <authorList>
            <person name="Do Z.-J."/>
            <person name="Luo H.-R."/>
        </authorList>
    </citation>
    <scope>NUCLEOTIDE SEQUENCE [LARGE SCALE GENOMIC DNA]</scope>
    <source>
        <strain evidence="1 2">LHR20</strain>
    </source>
</reference>